<proteinExistence type="inferred from homology"/>
<keyword evidence="2" id="KW-0238">DNA-binding</keyword>
<dbReference type="KEGG" id="sfa:Sfla_6676"/>
<keyword evidence="6" id="KW-0614">Plasmid</keyword>
<dbReference type="Proteomes" id="UP000002066">
    <property type="component" value="Plasmid pSFLA01"/>
</dbReference>
<dbReference type="Proteomes" id="UP000002066">
    <property type="component" value="Plasmid pSFLA02"/>
</dbReference>
<evidence type="ECO:0000259" key="4">
    <source>
        <dbReference type="PROSITE" id="PS51898"/>
    </source>
</evidence>
<protein>
    <submittedName>
        <fullName evidence="6">Integrase family protein</fullName>
    </submittedName>
</protein>
<comment type="similarity">
    <text evidence="1">Belongs to the 'phage' integrase family.</text>
</comment>
<dbReference type="SUPFAM" id="SSF56349">
    <property type="entry name" value="DNA breaking-rejoining enzymes"/>
    <property type="match status" value="1"/>
</dbReference>
<geneLocation type="plasmid" evidence="6 7">
    <name>pSFLA02</name>
</geneLocation>
<feature type="domain" description="Tyr recombinase" evidence="4">
    <location>
        <begin position="407"/>
        <end position="633"/>
    </location>
</feature>
<dbReference type="Pfam" id="PF00589">
    <property type="entry name" value="Phage_integrase"/>
    <property type="match status" value="1"/>
</dbReference>
<evidence type="ECO:0000313" key="7">
    <source>
        <dbReference type="Proteomes" id="UP000002066"/>
    </source>
</evidence>
<dbReference type="PANTHER" id="PTHR30349:SF41">
    <property type="entry name" value="INTEGRASE_RECOMBINASE PROTEIN MJ0367-RELATED"/>
    <property type="match status" value="1"/>
</dbReference>
<dbReference type="PROSITE" id="PS51898">
    <property type="entry name" value="TYR_RECOMBINASE"/>
    <property type="match status" value="1"/>
</dbReference>
<evidence type="ECO:0000256" key="3">
    <source>
        <dbReference type="ARBA" id="ARBA00023172"/>
    </source>
</evidence>
<name>A0A8D3WSW1_STRFA</name>
<accession>A0A8D3WSW1</accession>
<gene>
    <name evidence="5" type="ORF">Sfla_6522</name>
    <name evidence="6" type="ORF">Sfla_6676</name>
</gene>
<evidence type="ECO:0000256" key="2">
    <source>
        <dbReference type="ARBA" id="ARBA00023125"/>
    </source>
</evidence>
<dbReference type="KEGG" id="sfa:Sfla_6522"/>
<dbReference type="InterPro" id="IPR002104">
    <property type="entry name" value="Integrase_catalytic"/>
</dbReference>
<dbReference type="Gene3D" id="1.10.443.10">
    <property type="entry name" value="Intergrase catalytic core"/>
    <property type="match status" value="1"/>
</dbReference>
<dbReference type="InterPro" id="IPR050090">
    <property type="entry name" value="Tyrosine_recombinase_XerCD"/>
</dbReference>
<dbReference type="InterPro" id="IPR011010">
    <property type="entry name" value="DNA_brk_join_enz"/>
</dbReference>
<dbReference type="PANTHER" id="PTHR30349">
    <property type="entry name" value="PHAGE INTEGRASE-RELATED"/>
    <property type="match status" value="1"/>
</dbReference>
<dbReference type="InterPro" id="IPR013762">
    <property type="entry name" value="Integrase-like_cat_sf"/>
</dbReference>
<evidence type="ECO:0000256" key="1">
    <source>
        <dbReference type="ARBA" id="ARBA00008857"/>
    </source>
</evidence>
<reference evidence="6 7" key="2">
    <citation type="submission" date="2011-01" db="EMBL/GenBank/DDBJ databases">
        <title>Complete sequence of plasmid2 of Streptomyces flavogriseus ATCC 33331.</title>
        <authorList>
            <consortium name="US DOE Joint Genome Institute"/>
            <person name="Lucas S."/>
            <person name="Copeland A."/>
            <person name="Lapidus A."/>
            <person name="Cheng J.-F."/>
            <person name="Goodwin L."/>
            <person name="Pitluck S."/>
            <person name="Davenport K."/>
            <person name="Detter J.C."/>
            <person name="Han C."/>
            <person name="Tapia R."/>
            <person name="Land M."/>
            <person name="Hauser L."/>
            <person name="Kyrpides N."/>
            <person name="Ivanova N."/>
            <person name="Ovchinnikova G."/>
            <person name="Pagani I."/>
            <person name="Brumm P."/>
            <person name="Mead D."/>
            <person name="Woyke T."/>
        </authorList>
    </citation>
    <scope>NUCLEOTIDE SEQUENCE [LARGE SCALE GENOMIC DNA]</scope>
    <source>
        <strain evidence="6">ATCC 33331</strain>
        <strain evidence="7">ATCC 33331 / IAF-45CD</strain>
        <plasmid evidence="6 7">pSFLA02</plasmid>
    </source>
</reference>
<keyword evidence="3" id="KW-0233">DNA recombination</keyword>
<organism evidence="6 7">
    <name type="scientific">Streptomyces pratensis (strain ATCC 33331 / IAF-45CD)</name>
    <dbReference type="NCBI Taxonomy" id="591167"/>
    <lineage>
        <taxon>Bacteria</taxon>
        <taxon>Bacillati</taxon>
        <taxon>Actinomycetota</taxon>
        <taxon>Actinomycetes</taxon>
        <taxon>Kitasatosporales</taxon>
        <taxon>Streptomycetaceae</taxon>
        <taxon>Streptomyces</taxon>
    </lineage>
</organism>
<evidence type="ECO:0000313" key="5">
    <source>
        <dbReference type="EMBL" id="ADW07849.1"/>
    </source>
</evidence>
<dbReference type="GO" id="GO:0003677">
    <property type="term" value="F:DNA binding"/>
    <property type="evidence" value="ECO:0007669"/>
    <property type="project" value="UniProtKB-KW"/>
</dbReference>
<dbReference type="EMBL" id="CP002477">
    <property type="protein sequence ID" value="ADW07973.1"/>
    <property type="molecule type" value="Genomic_DNA"/>
</dbReference>
<evidence type="ECO:0000313" key="6">
    <source>
        <dbReference type="EMBL" id="ADW07973.1"/>
    </source>
</evidence>
<sequence length="787" mass="87387">MTAAISAAASETAATPSWPWPIDLARYDRRPALTERERAALTSLGWEVRRRRGYAPDRVEWPAISRLLRPLDDARAALRWCPDTPSHRRAVTDAIGLVLRRCLEDGTSLWAWSADDWVRLIAPGHKEFEAAWPGWIDGSVRPYVAAFAYLLGDFTDFHRIGGFIRRSLAWRVFGQEPVEETIAQVAATLQGWGYHPSNGAFGQFRTVLVQIMLINRSPLLQDMTTDALQRARESPALPSGARRGNLHGVHRAIAALGHAGPPPKPIHAVMPDLEGVPEPWAAMVERWHDTSTLTPKVRGGFRSIVAKAGRWLAAEHPEIVEPGQWTRETCAAWVAALDRMTVGEHVQRRAGLDKRGGKPLSPRTKAGYLTATRTFFRDCQEWEWIPRRFDPVRALATPRSVAALIGPNPRVIADDIWAKLLWAGLNVDPEDFPTNTYGLCYPIELIRAVTLTWLFGGLRSDEISRLRTGCIRWQHDGFPIPGDSDEVLARDAVCLLDVPTHKTGTSFTKPIDPLLGKAIEAWQDARPQQPKMLDRKTGEQVDFLFAHRAKRLANTYINTAVIPSLCRKAGVPTADVRGNITSHRARSTIASQLYNAKEPMTLFELQAWLGHRSPESTQHYAKITPNTLARAYNDAGYFERNVRTIEVLVDRDAVTSGAAASGEPWQYYDLGHGFCTYTFFEQCPHRMACARCDFYTPKATSKGQLLEAKDNLQRMLASVPLSDEERAAVDDGQAALDQLLERLVDVPTPAGATPREIGAPATATLLPIVAVNQGASAECRPAMRAPR</sequence>
<dbReference type="AlphaFoldDB" id="A0A8D3WSW1"/>
<reference evidence="5 7" key="1">
    <citation type="submission" date="2011-01" db="EMBL/GenBank/DDBJ databases">
        <title>Complete sequence of plasmid1 of Streptomyces flavogriseus ATCC 33331.</title>
        <authorList>
            <consortium name="US DOE Joint Genome Institute"/>
            <person name="Lucas S."/>
            <person name="Copeland A."/>
            <person name="Lapidus A."/>
            <person name="Cheng J.-F."/>
            <person name="Goodwin L."/>
            <person name="Pitluck S."/>
            <person name="Davenport K."/>
            <person name="Detter J.C."/>
            <person name="Han C."/>
            <person name="Tapia R."/>
            <person name="Land M."/>
            <person name="Hauser L."/>
            <person name="Kyrpides N."/>
            <person name="Ivanova N."/>
            <person name="Ovchinnikova G."/>
            <person name="Pagani I."/>
            <person name="Brumm P."/>
            <person name="Mead D."/>
            <person name="Woyke T."/>
        </authorList>
    </citation>
    <scope>NUCLEOTIDE SEQUENCE [LARGE SCALE GENOMIC DNA]</scope>
    <source>
        <strain evidence="5">ATCC 33331</strain>
        <strain evidence="7">ATCC 33331 / IAF-45CD</strain>
        <plasmid evidence="5 7">pSFLA01</plasmid>
    </source>
</reference>
<dbReference type="EMBL" id="CP002476">
    <property type="protein sequence ID" value="ADW07849.1"/>
    <property type="molecule type" value="Genomic_DNA"/>
</dbReference>
<dbReference type="GO" id="GO:0006310">
    <property type="term" value="P:DNA recombination"/>
    <property type="evidence" value="ECO:0007669"/>
    <property type="project" value="UniProtKB-KW"/>
</dbReference>
<dbReference type="GO" id="GO:0015074">
    <property type="term" value="P:DNA integration"/>
    <property type="evidence" value="ECO:0007669"/>
    <property type="project" value="InterPro"/>
</dbReference>
<geneLocation type="plasmid" evidence="5 7">
    <name>pSFLA01</name>
</geneLocation>